<reference evidence="2" key="1">
    <citation type="submission" date="2019-08" db="EMBL/GenBank/DDBJ databases">
        <authorList>
            <person name="Kucharzyk K."/>
            <person name="Murdoch R.W."/>
            <person name="Higgins S."/>
            <person name="Loffler F."/>
        </authorList>
    </citation>
    <scope>NUCLEOTIDE SEQUENCE</scope>
</reference>
<evidence type="ECO:0000256" key="1">
    <source>
        <dbReference type="SAM" id="MobiDB-lite"/>
    </source>
</evidence>
<sequence>MGGRGHNTATFPLIKIIRQFVGVRRHITKDNRQRQQTDGGGLRVILFNLDTAAAAVPQFSIIGGEPGIGFPHNIGGVALSSGCDDERAQRTHQQEVPDRTPQRPFCQFREDSGSGADAEQRGEEIHDSSTRR</sequence>
<organism evidence="2">
    <name type="scientific">bioreactor metagenome</name>
    <dbReference type="NCBI Taxonomy" id="1076179"/>
    <lineage>
        <taxon>unclassified sequences</taxon>
        <taxon>metagenomes</taxon>
        <taxon>ecological metagenomes</taxon>
    </lineage>
</organism>
<feature type="compositionally biased region" description="Basic and acidic residues" evidence="1">
    <location>
        <begin position="108"/>
        <end position="132"/>
    </location>
</feature>
<dbReference type="EMBL" id="VSSQ01145776">
    <property type="protein sequence ID" value="MPN64633.1"/>
    <property type="molecule type" value="Genomic_DNA"/>
</dbReference>
<proteinExistence type="predicted"/>
<accession>A0A645K0C6</accession>
<feature type="compositionally biased region" description="Basic and acidic residues" evidence="1">
    <location>
        <begin position="84"/>
        <end position="101"/>
    </location>
</feature>
<gene>
    <name evidence="2" type="ORF">SDC9_212409</name>
</gene>
<protein>
    <submittedName>
        <fullName evidence="2">Uncharacterized protein</fullName>
    </submittedName>
</protein>
<comment type="caution">
    <text evidence="2">The sequence shown here is derived from an EMBL/GenBank/DDBJ whole genome shotgun (WGS) entry which is preliminary data.</text>
</comment>
<feature type="region of interest" description="Disordered" evidence="1">
    <location>
        <begin position="79"/>
        <end position="132"/>
    </location>
</feature>
<name>A0A645K0C6_9ZZZZ</name>
<dbReference type="AlphaFoldDB" id="A0A645K0C6"/>
<evidence type="ECO:0000313" key="2">
    <source>
        <dbReference type="EMBL" id="MPN64633.1"/>
    </source>
</evidence>